<gene>
    <name evidence="1" type="ORF">GCM10010394_05100</name>
</gene>
<organism evidence="1 2">
    <name type="scientific">Streptomyces crystallinus</name>
    <dbReference type="NCBI Taxonomy" id="68191"/>
    <lineage>
        <taxon>Bacteria</taxon>
        <taxon>Bacillati</taxon>
        <taxon>Actinomycetota</taxon>
        <taxon>Actinomycetes</taxon>
        <taxon>Kitasatosporales</taxon>
        <taxon>Streptomycetaceae</taxon>
        <taxon>Streptomyces</taxon>
    </lineage>
</organism>
<name>A0ABN1F0Y5_9ACTN</name>
<proteinExistence type="predicted"/>
<dbReference type="Proteomes" id="UP001500668">
    <property type="component" value="Unassembled WGS sequence"/>
</dbReference>
<reference evidence="1 2" key="1">
    <citation type="journal article" date="2019" name="Int. J. Syst. Evol. Microbiol.">
        <title>The Global Catalogue of Microorganisms (GCM) 10K type strain sequencing project: providing services to taxonomists for standard genome sequencing and annotation.</title>
        <authorList>
            <consortium name="The Broad Institute Genomics Platform"/>
            <consortium name="The Broad Institute Genome Sequencing Center for Infectious Disease"/>
            <person name="Wu L."/>
            <person name="Ma J."/>
        </authorList>
    </citation>
    <scope>NUCLEOTIDE SEQUENCE [LARGE SCALE GENOMIC DNA]</scope>
    <source>
        <strain evidence="1 2">JCM 5067</strain>
    </source>
</reference>
<dbReference type="EMBL" id="BAAACA010000004">
    <property type="protein sequence ID" value="GAA0579523.1"/>
    <property type="molecule type" value="Genomic_DNA"/>
</dbReference>
<evidence type="ECO:0000313" key="1">
    <source>
        <dbReference type="EMBL" id="GAA0579523.1"/>
    </source>
</evidence>
<comment type="caution">
    <text evidence="1">The sequence shown here is derived from an EMBL/GenBank/DDBJ whole genome shotgun (WGS) entry which is preliminary data.</text>
</comment>
<accession>A0ABN1F0Y5</accession>
<evidence type="ECO:0000313" key="2">
    <source>
        <dbReference type="Proteomes" id="UP001500668"/>
    </source>
</evidence>
<protein>
    <submittedName>
        <fullName evidence="1">Uncharacterized protein</fullName>
    </submittedName>
</protein>
<keyword evidence="2" id="KW-1185">Reference proteome</keyword>
<sequence>MRTQVINSNSLVLTEELGGNCSVQVHIDRLGSRVNQSDVTFWIGDKPFDGGPCPARPGENWEAGLKKVTWWLSGNVKYRANIVLPKHGYSAMYCTNQPGCNCENHAS</sequence>